<organism evidence="11 12">
    <name type="scientific">Ligilactobacillus aviarius</name>
    <dbReference type="NCBI Taxonomy" id="1606"/>
    <lineage>
        <taxon>Bacteria</taxon>
        <taxon>Bacillati</taxon>
        <taxon>Bacillota</taxon>
        <taxon>Bacilli</taxon>
        <taxon>Lactobacillales</taxon>
        <taxon>Lactobacillaceae</taxon>
        <taxon>Ligilactobacillus</taxon>
    </lineage>
</organism>
<feature type="domain" description="P-type ATPase A" evidence="9">
    <location>
        <begin position="94"/>
        <end position="191"/>
    </location>
</feature>
<dbReference type="GO" id="GO:0005524">
    <property type="term" value="F:ATP binding"/>
    <property type="evidence" value="ECO:0007669"/>
    <property type="project" value="UniProtKB-KW"/>
</dbReference>
<dbReference type="GO" id="GO:0016887">
    <property type="term" value="F:ATP hydrolysis activity"/>
    <property type="evidence" value="ECO:0007669"/>
    <property type="project" value="InterPro"/>
</dbReference>
<evidence type="ECO:0000256" key="8">
    <source>
        <dbReference type="SAM" id="Phobius"/>
    </source>
</evidence>
<keyword evidence="6 8" id="KW-1133">Transmembrane helix</keyword>
<dbReference type="PRINTS" id="PR00119">
    <property type="entry name" value="CATATPASE"/>
</dbReference>
<feature type="transmembrane region" description="Helical" evidence="8">
    <location>
        <begin position="61"/>
        <end position="77"/>
    </location>
</feature>
<evidence type="ECO:0000256" key="2">
    <source>
        <dbReference type="ARBA" id="ARBA00022692"/>
    </source>
</evidence>
<dbReference type="SFLD" id="SFLDF00027">
    <property type="entry name" value="p-type_atpase"/>
    <property type="match status" value="1"/>
</dbReference>
<dbReference type="RefSeq" id="WP_064208137.1">
    <property type="nucleotide sequence ID" value="NZ_LVKC01000038.1"/>
</dbReference>
<dbReference type="OrthoDB" id="9813266at2"/>
<evidence type="ECO:0000259" key="10">
    <source>
        <dbReference type="Pfam" id="PF00690"/>
    </source>
</evidence>
<comment type="subcellular location">
    <subcellularLocation>
        <location evidence="1">Membrane</location>
        <topology evidence="1">Multi-pass membrane protein</topology>
    </subcellularLocation>
</comment>
<keyword evidence="5" id="KW-1278">Translocase</keyword>
<dbReference type="InterPro" id="IPR023214">
    <property type="entry name" value="HAD_sf"/>
</dbReference>
<keyword evidence="7 8" id="KW-0472">Membrane</keyword>
<dbReference type="InterPro" id="IPR036412">
    <property type="entry name" value="HAD-like_sf"/>
</dbReference>
<dbReference type="Gene3D" id="3.40.1110.10">
    <property type="entry name" value="Calcium-transporting ATPase, cytoplasmic domain N"/>
    <property type="match status" value="1"/>
</dbReference>
<evidence type="ECO:0000256" key="1">
    <source>
        <dbReference type="ARBA" id="ARBA00004141"/>
    </source>
</evidence>
<keyword evidence="3" id="KW-0547">Nucleotide-binding</keyword>
<evidence type="ECO:0000256" key="7">
    <source>
        <dbReference type="ARBA" id="ARBA00023136"/>
    </source>
</evidence>
<dbReference type="InterPro" id="IPR001757">
    <property type="entry name" value="P_typ_ATPase"/>
</dbReference>
<evidence type="ECO:0000256" key="5">
    <source>
        <dbReference type="ARBA" id="ARBA00022967"/>
    </source>
</evidence>
<feature type="transmembrane region" description="Helical" evidence="8">
    <location>
        <begin position="208"/>
        <end position="228"/>
    </location>
</feature>
<name>A0A179CQW2_9LACO</name>
<dbReference type="SUPFAM" id="SSF81653">
    <property type="entry name" value="Calcium ATPase, transduction domain A"/>
    <property type="match status" value="1"/>
</dbReference>
<dbReference type="NCBIfam" id="TIGR01494">
    <property type="entry name" value="ATPase_P-type"/>
    <property type="match status" value="2"/>
</dbReference>
<feature type="transmembrane region" description="Helical" evidence="8">
    <location>
        <begin position="37"/>
        <end position="55"/>
    </location>
</feature>
<evidence type="ECO:0000313" key="12">
    <source>
        <dbReference type="Proteomes" id="UP000078520"/>
    </source>
</evidence>
<feature type="transmembrane region" description="Helical" evidence="8">
    <location>
        <begin position="234"/>
        <end position="253"/>
    </location>
</feature>
<proteinExistence type="predicted"/>
<dbReference type="Gene3D" id="3.40.50.1000">
    <property type="entry name" value="HAD superfamily/HAD-like"/>
    <property type="match status" value="1"/>
</dbReference>
<dbReference type="AlphaFoldDB" id="A0A179CQW2"/>
<dbReference type="InterPro" id="IPR004014">
    <property type="entry name" value="ATPase_P-typ_cation-transptr_N"/>
</dbReference>
<reference evidence="12" key="1">
    <citation type="submission" date="2016-03" db="EMBL/GenBank/DDBJ databases">
        <authorList>
            <person name="Johnson T.J."/>
            <person name="Youmans B."/>
            <person name="Case K."/>
            <person name="Noll S."/>
        </authorList>
    </citation>
    <scope>NUCLEOTIDE SEQUENCE [LARGE SCALE GENOMIC DNA]</scope>
    <source>
        <strain evidence="12">UMNLAv8</strain>
    </source>
</reference>
<comment type="caution">
    <text evidence="11">The sequence shown here is derived from an EMBL/GenBank/DDBJ whole genome shotgun (WGS) entry which is preliminary data.</text>
</comment>
<evidence type="ECO:0000256" key="4">
    <source>
        <dbReference type="ARBA" id="ARBA00022840"/>
    </source>
</evidence>
<dbReference type="SFLD" id="SFLDS00003">
    <property type="entry name" value="Haloacid_Dehalogenase"/>
    <property type="match status" value="1"/>
</dbReference>
<feature type="transmembrane region" description="Helical" evidence="8">
    <location>
        <begin position="695"/>
        <end position="718"/>
    </location>
</feature>
<dbReference type="InterPro" id="IPR023298">
    <property type="entry name" value="ATPase_P-typ_TM_dom_sf"/>
</dbReference>
<sequence length="752" mass="83902">MLHGLSKSEVQKRQRKYGLNLVEGSHFNLFREIMSGLWGFSAWVLEFALIVEIILKEYTQVFFILLLLLFAAVNGALQQKRTQQLLAPLKKDLKIHVRVLRDDKWQIISADQLVPGDIISLKQGEILPADVTLISGKIGTDESSITGESAMILHDENSEVLSGVNVIYGAGIARVIRTGNDSRVGKTVNLTKEQKANDGKLQFLLGKIIHYLAIIDTVLVLILFTITIVRHQNIINILPLMALLFIATIPIAMPSSFSIANSVEANVLAKEKVLVNKLESIQNAANIDLLMLDKTGTLTDSTFELTKIHNFSVYEDDDILALAKSATNKISPSNLEKVFQRMKIRRNNLKILNFNPFDINKKYSNSNVIFNGKRLDVKLGSPINLMSSSDWFKYVKKLNNKVVAMTINGKLAAIFEMTDHLRLDTRQTICELQKRAIKPMIITGDNFIAAQRIVQKLKIKGKVVEVSELSTIQNIKEVSAICEVLPEDKLMILKLLKNKGYVVGMVGDGMNDAPALKAADVGIATSNAVDLAKQSAGIIMQKEGIGSITDILDSGHRVYQRMMTWTITKLSRTAQLAILLTLGYWIANFIPINLNAIVLVAILNDLVTMVLGTDNTNISYNPERWNMQKLIKISLIFTIGWVLSGMLLFIGLFKLNIMPPKIGTIMFLFLIFSAMLTILMTRTRKAFEKGKPSKMVLAVIIINCIFVSVLSIFGKVVYPISWKWVLIIFIGTLGLAVIIDAIKVKYYNNIDD</sequence>
<dbReference type="Pfam" id="PF00702">
    <property type="entry name" value="Hydrolase"/>
    <property type="match status" value="1"/>
</dbReference>
<accession>A0A179CQW2</accession>
<evidence type="ECO:0000256" key="3">
    <source>
        <dbReference type="ARBA" id="ARBA00022741"/>
    </source>
</evidence>
<dbReference type="PANTHER" id="PTHR42861">
    <property type="entry name" value="CALCIUM-TRANSPORTING ATPASE"/>
    <property type="match status" value="1"/>
</dbReference>
<dbReference type="SUPFAM" id="SSF56784">
    <property type="entry name" value="HAD-like"/>
    <property type="match status" value="1"/>
</dbReference>
<feature type="transmembrane region" description="Helical" evidence="8">
    <location>
        <begin position="633"/>
        <end position="653"/>
    </location>
</feature>
<evidence type="ECO:0000256" key="6">
    <source>
        <dbReference type="ARBA" id="ARBA00022989"/>
    </source>
</evidence>
<feature type="domain" description="Cation-transporting P-type ATPase N-terminal" evidence="10">
    <location>
        <begin position="3"/>
        <end position="51"/>
    </location>
</feature>
<dbReference type="InterPro" id="IPR044492">
    <property type="entry name" value="P_typ_ATPase_HD_dom"/>
</dbReference>
<dbReference type="InterPro" id="IPR023299">
    <property type="entry name" value="ATPase_P-typ_cyto_dom_N"/>
</dbReference>
<keyword evidence="2 8" id="KW-0812">Transmembrane</keyword>
<feature type="transmembrane region" description="Helical" evidence="8">
    <location>
        <begin position="665"/>
        <end position="683"/>
    </location>
</feature>
<dbReference type="Gene3D" id="2.70.150.10">
    <property type="entry name" value="Calcium-transporting ATPase, cytoplasmic transduction domain A"/>
    <property type="match status" value="1"/>
</dbReference>
<keyword evidence="4" id="KW-0067">ATP-binding</keyword>
<dbReference type="InterPro" id="IPR008250">
    <property type="entry name" value="ATPase_P-typ_transduc_dom_A_sf"/>
</dbReference>
<dbReference type="SUPFAM" id="SSF81665">
    <property type="entry name" value="Calcium ATPase, transmembrane domain M"/>
    <property type="match status" value="1"/>
</dbReference>
<evidence type="ECO:0000259" key="9">
    <source>
        <dbReference type="Pfam" id="PF00122"/>
    </source>
</evidence>
<dbReference type="Pfam" id="PF00690">
    <property type="entry name" value="Cation_ATPase_N"/>
    <property type="match status" value="1"/>
</dbReference>
<gene>
    <name evidence="11" type="ORF">A3O14_00055</name>
</gene>
<dbReference type="PROSITE" id="PS00154">
    <property type="entry name" value="ATPASE_E1_E2"/>
    <property type="match status" value="1"/>
</dbReference>
<dbReference type="Proteomes" id="UP000078520">
    <property type="component" value="Unassembled WGS sequence"/>
</dbReference>
<dbReference type="InterPro" id="IPR059000">
    <property type="entry name" value="ATPase_P-type_domA"/>
</dbReference>
<dbReference type="InterPro" id="IPR018303">
    <property type="entry name" value="ATPase_P-typ_P_site"/>
</dbReference>
<dbReference type="PRINTS" id="PR00120">
    <property type="entry name" value="HATPASE"/>
</dbReference>
<evidence type="ECO:0000313" key="11">
    <source>
        <dbReference type="EMBL" id="OAQ07899.1"/>
    </source>
</evidence>
<protein>
    <submittedName>
        <fullName evidence="11">Uncharacterized protein</fullName>
    </submittedName>
</protein>
<dbReference type="SFLD" id="SFLDG00002">
    <property type="entry name" value="C1.7:_P-type_atpase_like"/>
    <property type="match status" value="1"/>
</dbReference>
<dbReference type="Pfam" id="PF00122">
    <property type="entry name" value="E1-E2_ATPase"/>
    <property type="match status" value="1"/>
</dbReference>
<dbReference type="GO" id="GO:0016020">
    <property type="term" value="C:membrane"/>
    <property type="evidence" value="ECO:0007669"/>
    <property type="project" value="UniProtKB-SubCell"/>
</dbReference>
<feature type="transmembrane region" description="Helical" evidence="8">
    <location>
        <begin position="724"/>
        <end position="742"/>
    </location>
</feature>
<dbReference type="EMBL" id="LVKI01000020">
    <property type="protein sequence ID" value="OAQ07899.1"/>
    <property type="molecule type" value="Genomic_DNA"/>
</dbReference>
<dbReference type="Gene3D" id="1.20.1110.10">
    <property type="entry name" value="Calcium-transporting ATPase, transmembrane domain"/>
    <property type="match status" value="1"/>
</dbReference>